<organism evidence="2">
    <name type="scientific">Lygus hesperus</name>
    <name type="common">Western plant bug</name>
    <dbReference type="NCBI Taxonomy" id="30085"/>
    <lineage>
        <taxon>Eukaryota</taxon>
        <taxon>Metazoa</taxon>
        <taxon>Ecdysozoa</taxon>
        <taxon>Arthropoda</taxon>
        <taxon>Hexapoda</taxon>
        <taxon>Insecta</taxon>
        <taxon>Pterygota</taxon>
        <taxon>Neoptera</taxon>
        <taxon>Paraneoptera</taxon>
        <taxon>Hemiptera</taxon>
        <taxon>Heteroptera</taxon>
        <taxon>Panheteroptera</taxon>
        <taxon>Cimicomorpha</taxon>
        <taxon>Miridae</taxon>
        <taxon>Mirini</taxon>
        <taxon>Lygus</taxon>
    </lineage>
</organism>
<sequence length="228" mass="25374">KEDFNDLKCSVNSVIEENRVLKKELESLKNETRALKDELNSIRNTINRNKLIFRGVCLPPGLTPEAAVLDVCSRVMKMRGIRLVQAFELGKPTSRNKSKPNPIMVEFQDVKQVSEIFANVKHLKGTGIVVHEDVTLLSRQSRSMLFQIKKHCTSLDPNKSIKMKGDFLIVGDMRFKWSSTDGLSTVDGRDGIQALGVQMKRDMSAFIEDLNRRDAGGTGGSGVAEGNP</sequence>
<name>A0A0A9XTB1_LYGHE</name>
<dbReference type="AlphaFoldDB" id="A0A0A9XTB1"/>
<keyword evidence="1" id="KW-0175">Coiled coil</keyword>
<evidence type="ECO:0000256" key="1">
    <source>
        <dbReference type="SAM" id="Coils"/>
    </source>
</evidence>
<evidence type="ECO:0000313" key="2">
    <source>
        <dbReference type="EMBL" id="JAG23972.1"/>
    </source>
</evidence>
<gene>
    <name evidence="2" type="ORF">CM83_3778</name>
</gene>
<proteinExistence type="predicted"/>
<accession>A0A0A9XTB1</accession>
<feature type="non-terminal residue" evidence="2">
    <location>
        <position position="1"/>
    </location>
</feature>
<feature type="coiled-coil region" evidence="1">
    <location>
        <begin position="11"/>
        <end position="45"/>
    </location>
</feature>
<dbReference type="EMBL" id="GBHO01019632">
    <property type="protein sequence ID" value="JAG23972.1"/>
    <property type="molecule type" value="Transcribed_RNA"/>
</dbReference>
<reference evidence="2" key="1">
    <citation type="journal article" date="2014" name="PLoS ONE">
        <title>Transcriptome-Based Identification of ABC Transporters in the Western Tarnished Plant Bug Lygus hesperus.</title>
        <authorList>
            <person name="Hull J.J."/>
            <person name="Chaney K."/>
            <person name="Geib S.M."/>
            <person name="Fabrick J.A."/>
            <person name="Brent C.S."/>
            <person name="Walsh D."/>
            <person name="Lavine L.C."/>
        </authorList>
    </citation>
    <scope>NUCLEOTIDE SEQUENCE</scope>
</reference>
<reference evidence="2" key="2">
    <citation type="submission" date="2014-07" db="EMBL/GenBank/DDBJ databases">
        <authorList>
            <person name="Hull J."/>
        </authorList>
    </citation>
    <scope>NUCLEOTIDE SEQUENCE</scope>
</reference>
<protein>
    <submittedName>
        <fullName evidence="2">Uncharacterized protein</fullName>
    </submittedName>
</protein>